<keyword evidence="3" id="KW-1185">Reference proteome</keyword>
<dbReference type="AlphaFoldDB" id="A0A068VE96"/>
<evidence type="ECO:0000313" key="3">
    <source>
        <dbReference type="Proteomes" id="UP000295252"/>
    </source>
</evidence>
<dbReference type="EMBL" id="HG739386">
    <property type="protein sequence ID" value="CDP18902.1"/>
    <property type="molecule type" value="Genomic_DNA"/>
</dbReference>
<reference evidence="3" key="1">
    <citation type="journal article" date="2014" name="Science">
        <title>The coffee genome provides insight into the convergent evolution of caffeine biosynthesis.</title>
        <authorList>
            <person name="Denoeud F."/>
            <person name="Carretero-Paulet L."/>
            <person name="Dereeper A."/>
            <person name="Droc G."/>
            <person name="Guyot R."/>
            <person name="Pietrella M."/>
            <person name="Zheng C."/>
            <person name="Alberti A."/>
            <person name="Anthony F."/>
            <person name="Aprea G."/>
            <person name="Aury J.M."/>
            <person name="Bento P."/>
            <person name="Bernard M."/>
            <person name="Bocs S."/>
            <person name="Campa C."/>
            <person name="Cenci A."/>
            <person name="Combes M.C."/>
            <person name="Crouzillat D."/>
            <person name="Da Silva C."/>
            <person name="Daddiego L."/>
            <person name="De Bellis F."/>
            <person name="Dussert S."/>
            <person name="Garsmeur O."/>
            <person name="Gayraud T."/>
            <person name="Guignon V."/>
            <person name="Jahn K."/>
            <person name="Jamilloux V."/>
            <person name="Joet T."/>
            <person name="Labadie K."/>
            <person name="Lan T."/>
            <person name="Leclercq J."/>
            <person name="Lepelley M."/>
            <person name="Leroy T."/>
            <person name="Li L.T."/>
            <person name="Librado P."/>
            <person name="Lopez L."/>
            <person name="Munoz A."/>
            <person name="Noel B."/>
            <person name="Pallavicini A."/>
            <person name="Perrotta G."/>
            <person name="Poncet V."/>
            <person name="Pot D."/>
            <person name="Priyono X."/>
            <person name="Rigoreau M."/>
            <person name="Rouard M."/>
            <person name="Rozas J."/>
            <person name="Tranchant-Dubreuil C."/>
            <person name="VanBuren R."/>
            <person name="Zhang Q."/>
            <person name="Andrade A.C."/>
            <person name="Argout X."/>
            <person name="Bertrand B."/>
            <person name="de Kochko A."/>
            <person name="Graziosi G."/>
            <person name="Henry R.J."/>
            <person name="Jayarama X."/>
            <person name="Ming R."/>
            <person name="Nagai C."/>
            <person name="Rounsley S."/>
            <person name="Sankoff D."/>
            <person name="Giuliano G."/>
            <person name="Albert V.A."/>
            <person name="Wincker P."/>
            <person name="Lashermes P."/>
        </authorList>
    </citation>
    <scope>NUCLEOTIDE SEQUENCE [LARGE SCALE GENOMIC DNA]</scope>
    <source>
        <strain evidence="3">cv. DH200-94</strain>
    </source>
</reference>
<protein>
    <submittedName>
        <fullName evidence="2">DH200=94 genomic scaffold, scaffold_302</fullName>
    </submittedName>
</protein>
<feature type="compositionally biased region" description="Basic residues" evidence="1">
    <location>
        <begin position="17"/>
        <end position="27"/>
    </location>
</feature>
<evidence type="ECO:0000313" key="2">
    <source>
        <dbReference type="EMBL" id="CDP18902.1"/>
    </source>
</evidence>
<sequence length="63" mass="7345">MVLTIITLRLVGYSRQNKTKQNKTKRKRESESREEEKEKRKGKLALVHHFCSSILSLDLGETT</sequence>
<dbReference type="Gramene" id="CDP18902">
    <property type="protein sequence ID" value="CDP18902"/>
    <property type="gene ID" value="GSCOC_T00009945001"/>
</dbReference>
<accession>A0A068VE96</accession>
<name>A0A068VE96_COFCA</name>
<organism evidence="2 3">
    <name type="scientific">Coffea canephora</name>
    <name type="common">Robusta coffee</name>
    <dbReference type="NCBI Taxonomy" id="49390"/>
    <lineage>
        <taxon>Eukaryota</taxon>
        <taxon>Viridiplantae</taxon>
        <taxon>Streptophyta</taxon>
        <taxon>Embryophyta</taxon>
        <taxon>Tracheophyta</taxon>
        <taxon>Spermatophyta</taxon>
        <taxon>Magnoliopsida</taxon>
        <taxon>eudicotyledons</taxon>
        <taxon>Gunneridae</taxon>
        <taxon>Pentapetalae</taxon>
        <taxon>asterids</taxon>
        <taxon>lamiids</taxon>
        <taxon>Gentianales</taxon>
        <taxon>Rubiaceae</taxon>
        <taxon>Ixoroideae</taxon>
        <taxon>Gardenieae complex</taxon>
        <taxon>Bertiereae - Coffeeae clade</taxon>
        <taxon>Coffeeae</taxon>
        <taxon>Coffea</taxon>
    </lineage>
</organism>
<feature type="compositionally biased region" description="Basic and acidic residues" evidence="1">
    <location>
        <begin position="28"/>
        <end position="39"/>
    </location>
</feature>
<feature type="region of interest" description="Disordered" evidence="1">
    <location>
        <begin position="16"/>
        <end position="40"/>
    </location>
</feature>
<dbReference type="InParanoid" id="A0A068VE96"/>
<gene>
    <name evidence="2" type="ORF">GSCOC_T00009945001</name>
</gene>
<evidence type="ECO:0000256" key="1">
    <source>
        <dbReference type="SAM" id="MobiDB-lite"/>
    </source>
</evidence>
<proteinExistence type="predicted"/>
<dbReference type="Proteomes" id="UP000295252">
    <property type="component" value="Unassembled WGS sequence"/>
</dbReference>